<feature type="transmembrane region" description="Helical" evidence="1">
    <location>
        <begin position="219"/>
        <end position="238"/>
    </location>
</feature>
<keyword evidence="1" id="KW-1133">Transmembrane helix</keyword>
<comment type="caution">
    <text evidence="3">The sequence shown here is derived from an EMBL/GenBank/DDBJ whole genome shotgun (WGS) entry which is preliminary data.</text>
</comment>
<protein>
    <submittedName>
        <fullName evidence="3">Phosphatase PAP2 family protein</fullName>
    </submittedName>
</protein>
<dbReference type="PANTHER" id="PTHR14969">
    <property type="entry name" value="SPHINGOSINE-1-PHOSPHATE PHOSPHOHYDROLASE"/>
    <property type="match status" value="1"/>
</dbReference>
<dbReference type="RefSeq" id="WP_254268112.1">
    <property type="nucleotide sequence ID" value="NZ_CP100400.1"/>
</dbReference>
<feature type="transmembrane region" description="Helical" evidence="1">
    <location>
        <begin position="53"/>
        <end position="73"/>
    </location>
</feature>
<feature type="transmembrane region" description="Helical" evidence="1">
    <location>
        <begin position="244"/>
        <end position="263"/>
    </location>
</feature>
<gene>
    <name evidence="3" type="ORF">ACFO9K_18630</name>
</gene>
<dbReference type="GeneID" id="73046629"/>
<feature type="transmembrane region" description="Helical" evidence="1">
    <location>
        <begin position="93"/>
        <end position="111"/>
    </location>
</feature>
<name>A0ABD5Q6H3_9EURY</name>
<dbReference type="Gene3D" id="1.20.144.10">
    <property type="entry name" value="Phosphatidic acid phosphatase type 2/haloperoxidase"/>
    <property type="match status" value="1"/>
</dbReference>
<dbReference type="SUPFAM" id="SSF48317">
    <property type="entry name" value="Acid phosphatase/Vanadium-dependent haloperoxidase"/>
    <property type="match status" value="1"/>
</dbReference>
<reference evidence="3 4" key="1">
    <citation type="journal article" date="2019" name="Int. J. Syst. Evol. Microbiol.">
        <title>The Global Catalogue of Microorganisms (GCM) 10K type strain sequencing project: providing services to taxonomists for standard genome sequencing and annotation.</title>
        <authorList>
            <consortium name="The Broad Institute Genomics Platform"/>
            <consortium name="The Broad Institute Genome Sequencing Center for Infectious Disease"/>
            <person name="Wu L."/>
            <person name="Ma J."/>
        </authorList>
    </citation>
    <scope>NUCLEOTIDE SEQUENCE [LARGE SCALE GENOMIC DNA]</scope>
    <source>
        <strain evidence="3 4">XZYJ18</strain>
    </source>
</reference>
<feature type="transmembrane region" description="Helical" evidence="1">
    <location>
        <begin position="145"/>
        <end position="162"/>
    </location>
</feature>
<dbReference type="EMBL" id="JBHSHT010000002">
    <property type="protein sequence ID" value="MFC4826275.1"/>
    <property type="molecule type" value="Genomic_DNA"/>
</dbReference>
<proteinExistence type="predicted"/>
<organism evidence="3 4">
    <name type="scientific">Halorussus aquaticus</name>
    <dbReference type="NCBI Taxonomy" id="2953748"/>
    <lineage>
        <taxon>Archaea</taxon>
        <taxon>Methanobacteriati</taxon>
        <taxon>Methanobacteriota</taxon>
        <taxon>Stenosarchaea group</taxon>
        <taxon>Halobacteria</taxon>
        <taxon>Halobacteriales</taxon>
        <taxon>Haladaptataceae</taxon>
        <taxon>Halorussus</taxon>
    </lineage>
</organism>
<dbReference type="InterPro" id="IPR036938">
    <property type="entry name" value="PAP2/HPO_sf"/>
</dbReference>
<keyword evidence="4" id="KW-1185">Reference proteome</keyword>
<keyword evidence="1" id="KW-0472">Membrane</keyword>
<feature type="transmembrane region" description="Helical" evidence="1">
    <location>
        <begin position="120"/>
        <end position="139"/>
    </location>
</feature>
<evidence type="ECO:0000313" key="3">
    <source>
        <dbReference type="EMBL" id="MFC4826275.1"/>
    </source>
</evidence>
<dbReference type="InterPro" id="IPR000326">
    <property type="entry name" value="PAP2/HPO"/>
</dbReference>
<feature type="transmembrane region" description="Helical" evidence="1">
    <location>
        <begin position="23"/>
        <end position="46"/>
    </location>
</feature>
<evidence type="ECO:0000313" key="4">
    <source>
        <dbReference type="Proteomes" id="UP001595945"/>
    </source>
</evidence>
<feature type="domain" description="Phosphatidic acid phosphatase type 2/haloperoxidase" evidence="2">
    <location>
        <begin position="50"/>
        <end position="160"/>
    </location>
</feature>
<dbReference type="SMART" id="SM00014">
    <property type="entry name" value="acidPPc"/>
    <property type="match status" value="1"/>
</dbReference>
<dbReference type="PANTHER" id="PTHR14969:SF13">
    <property type="entry name" value="AT30094P"/>
    <property type="match status" value="1"/>
</dbReference>
<feature type="transmembrane region" description="Helical" evidence="1">
    <location>
        <begin position="193"/>
        <end position="212"/>
    </location>
</feature>
<feature type="transmembrane region" description="Helical" evidence="1">
    <location>
        <begin position="169"/>
        <end position="187"/>
    </location>
</feature>
<evidence type="ECO:0000256" key="1">
    <source>
        <dbReference type="SAM" id="Phobius"/>
    </source>
</evidence>
<dbReference type="Pfam" id="PF01569">
    <property type="entry name" value="PAP2"/>
    <property type="match status" value="1"/>
</dbReference>
<dbReference type="AlphaFoldDB" id="A0ABD5Q6H3"/>
<evidence type="ECO:0000259" key="2">
    <source>
        <dbReference type="SMART" id="SM00014"/>
    </source>
</evidence>
<keyword evidence="1" id="KW-0812">Transmembrane</keyword>
<accession>A0ABD5Q6H3</accession>
<sequence length="275" mass="27611">MTGRSIGVAVAFDRHLPPAVRELFGLLTNVGDVGVLLAAVALCYWFGDRRRGAVALAGVLGASSLTLALKGLFALPRPPTTVRVARATGYGFPSGHALSATVAFALLALALDRGSHRRRAAVAAAAVAVVCLSRVVIGVHYAVDVVVGVGAGLAYVAALVGVRDWRPRRAFAVAGVAAAAALLTNGLTPDATAAAAGVLGAGAAWTAFEVPSEASVRPLAAFGGLAVLGALGYAGNALELTLPAVFGLNLLVPAGIVALPLAVERVRKEESATVT</sequence>
<dbReference type="Proteomes" id="UP001595945">
    <property type="component" value="Unassembled WGS sequence"/>
</dbReference>